<evidence type="ECO:0000256" key="1">
    <source>
        <dbReference type="ARBA" id="ARBA00022723"/>
    </source>
</evidence>
<evidence type="ECO:0000313" key="6">
    <source>
        <dbReference type="Proteomes" id="UP000195402"/>
    </source>
</evidence>
<dbReference type="EMBL" id="MVGT01000724">
    <property type="protein sequence ID" value="OVA16037.1"/>
    <property type="molecule type" value="Genomic_DNA"/>
</dbReference>
<organism evidence="5 6">
    <name type="scientific">Macleaya cordata</name>
    <name type="common">Five-seeded plume-poppy</name>
    <name type="synonym">Bocconia cordata</name>
    <dbReference type="NCBI Taxonomy" id="56857"/>
    <lineage>
        <taxon>Eukaryota</taxon>
        <taxon>Viridiplantae</taxon>
        <taxon>Streptophyta</taxon>
        <taxon>Embryophyta</taxon>
        <taxon>Tracheophyta</taxon>
        <taxon>Spermatophyta</taxon>
        <taxon>Magnoliopsida</taxon>
        <taxon>Ranunculales</taxon>
        <taxon>Papaveraceae</taxon>
        <taxon>Papaveroideae</taxon>
        <taxon>Macleaya</taxon>
    </lineage>
</organism>
<keyword evidence="5" id="KW-0223">Dioxygenase</keyword>
<dbReference type="Gene3D" id="2.60.120.330">
    <property type="entry name" value="B-lactam Antibiotic, Isopenicillin N Synthase, Chain"/>
    <property type="match status" value="1"/>
</dbReference>
<dbReference type="Proteomes" id="UP000195402">
    <property type="component" value="Unassembled WGS sequence"/>
</dbReference>
<comment type="caution">
    <text evidence="5">The sequence shown here is derived from an EMBL/GenBank/DDBJ whole genome shotgun (WGS) entry which is preliminary data.</text>
</comment>
<dbReference type="SUPFAM" id="SSF51197">
    <property type="entry name" value="Clavaminate synthase-like"/>
    <property type="match status" value="1"/>
</dbReference>
<dbReference type="Pfam" id="PF14226">
    <property type="entry name" value="DIOX_N"/>
    <property type="match status" value="1"/>
</dbReference>
<sequence>MEIIPGSTAEETPAGYDRMKELKAFDDTKAGVKGVADAGLLKIPRIFARPPDELAVDEEYLVFGDQFETPVIDLKGVETNNDRRKEIVEEIRRASETYGFFQLVNHGIPKSVMEEMIKGVVRFNEEDMEQKKQFYGRDPTRKVQFNSNFDLYTATSANWRDTLGCSMFTPDPLNPQELPEICRVAQEFLKMDLPQDVAATKSWLVRWLKTLPSKLANQVAGCFLQSVIQRKDLEEIDLRPVTFWEAYAP</sequence>
<evidence type="ECO:0000256" key="2">
    <source>
        <dbReference type="ARBA" id="ARBA00023002"/>
    </source>
</evidence>
<dbReference type="GO" id="GO:0046872">
    <property type="term" value="F:metal ion binding"/>
    <property type="evidence" value="ECO:0007669"/>
    <property type="project" value="UniProtKB-KW"/>
</dbReference>
<dbReference type="STRING" id="56857.A0A200QZX2"/>
<dbReference type="PANTHER" id="PTHR10209">
    <property type="entry name" value="OXIDOREDUCTASE, 2OG-FE II OXYGENASE FAMILY PROTEIN"/>
    <property type="match status" value="1"/>
</dbReference>
<dbReference type="InParanoid" id="A0A200QZX2"/>
<evidence type="ECO:0000313" key="5">
    <source>
        <dbReference type="EMBL" id="OVA16037.1"/>
    </source>
</evidence>
<protein>
    <submittedName>
        <fullName evidence="5">Non-heme dioxygenase N-terminal domain</fullName>
    </submittedName>
</protein>
<evidence type="ECO:0000256" key="3">
    <source>
        <dbReference type="ARBA" id="ARBA00023004"/>
    </source>
</evidence>
<keyword evidence="3" id="KW-0408">Iron</keyword>
<dbReference type="GO" id="GO:0051213">
    <property type="term" value="F:dioxygenase activity"/>
    <property type="evidence" value="ECO:0007669"/>
    <property type="project" value="UniProtKB-KW"/>
</dbReference>
<reference evidence="5 6" key="1">
    <citation type="journal article" date="2017" name="Mol. Plant">
        <title>The Genome of Medicinal Plant Macleaya cordata Provides New Insights into Benzylisoquinoline Alkaloids Metabolism.</title>
        <authorList>
            <person name="Liu X."/>
            <person name="Liu Y."/>
            <person name="Huang P."/>
            <person name="Ma Y."/>
            <person name="Qing Z."/>
            <person name="Tang Q."/>
            <person name="Cao H."/>
            <person name="Cheng P."/>
            <person name="Zheng Y."/>
            <person name="Yuan Z."/>
            <person name="Zhou Y."/>
            <person name="Liu J."/>
            <person name="Tang Z."/>
            <person name="Zhuo Y."/>
            <person name="Zhang Y."/>
            <person name="Yu L."/>
            <person name="Huang J."/>
            <person name="Yang P."/>
            <person name="Peng Q."/>
            <person name="Zhang J."/>
            <person name="Jiang W."/>
            <person name="Zhang Z."/>
            <person name="Lin K."/>
            <person name="Ro D.K."/>
            <person name="Chen X."/>
            <person name="Xiong X."/>
            <person name="Shang Y."/>
            <person name="Huang S."/>
            <person name="Zeng J."/>
        </authorList>
    </citation>
    <scope>NUCLEOTIDE SEQUENCE [LARGE SCALE GENOMIC DNA]</scope>
    <source>
        <strain evidence="6">cv. BLH2017</strain>
        <tissue evidence="5">Root</tissue>
    </source>
</reference>
<feature type="domain" description="Non-haem dioxygenase N-terminal" evidence="4">
    <location>
        <begin position="70"/>
        <end position="170"/>
    </location>
</feature>
<evidence type="ECO:0000259" key="4">
    <source>
        <dbReference type="Pfam" id="PF14226"/>
    </source>
</evidence>
<dbReference type="OrthoDB" id="288590at2759"/>
<keyword evidence="6" id="KW-1185">Reference proteome</keyword>
<dbReference type="OMA" id="FYLFINT"/>
<dbReference type="InterPro" id="IPR027443">
    <property type="entry name" value="IPNS-like_sf"/>
</dbReference>
<name>A0A200QZX2_MACCD</name>
<dbReference type="AlphaFoldDB" id="A0A200QZX2"/>
<keyword evidence="1" id="KW-0479">Metal-binding</keyword>
<proteinExistence type="predicted"/>
<dbReference type="InterPro" id="IPR026992">
    <property type="entry name" value="DIOX_N"/>
</dbReference>
<gene>
    <name evidence="5" type="ORF">BVC80_177g1</name>
</gene>
<dbReference type="PANTHER" id="PTHR10209:SF884">
    <property type="entry name" value="1-AMINOCYCLOPROPANE-1-CARBOXYLATE OXIDASE HOMOLOG 1-LIKE"/>
    <property type="match status" value="1"/>
</dbReference>
<accession>A0A200QZX2</accession>
<keyword evidence="2" id="KW-0560">Oxidoreductase</keyword>